<gene>
    <name evidence="14" type="ORF">C1SCF055_LOCUS33732</name>
</gene>
<dbReference type="Pfam" id="PF03129">
    <property type="entry name" value="HGTP_anticodon"/>
    <property type="match status" value="1"/>
</dbReference>
<feature type="region of interest" description="Disordered" evidence="11">
    <location>
        <begin position="1833"/>
        <end position="1893"/>
    </location>
</feature>
<dbReference type="GO" id="GO:0006427">
    <property type="term" value="P:histidyl-tRNA aminoacylation"/>
    <property type="evidence" value="ECO:0007669"/>
    <property type="project" value="InterPro"/>
</dbReference>
<evidence type="ECO:0000256" key="6">
    <source>
        <dbReference type="ARBA" id="ARBA00022917"/>
    </source>
</evidence>
<evidence type="ECO:0000256" key="9">
    <source>
        <dbReference type="ARBA" id="ARBA00030619"/>
    </source>
</evidence>
<dbReference type="SUPFAM" id="SSF47823">
    <property type="entry name" value="lambda integrase-like, N-terminal domain"/>
    <property type="match status" value="1"/>
</dbReference>
<comment type="catalytic activity">
    <reaction evidence="10">
        <text>tRNA(His) + L-histidine + ATP = L-histidyl-tRNA(His) + AMP + diphosphate + H(+)</text>
        <dbReference type="Rhea" id="RHEA:17313"/>
        <dbReference type="Rhea" id="RHEA-COMP:9665"/>
        <dbReference type="Rhea" id="RHEA-COMP:9689"/>
        <dbReference type="ChEBI" id="CHEBI:15378"/>
        <dbReference type="ChEBI" id="CHEBI:30616"/>
        <dbReference type="ChEBI" id="CHEBI:33019"/>
        <dbReference type="ChEBI" id="CHEBI:57595"/>
        <dbReference type="ChEBI" id="CHEBI:78442"/>
        <dbReference type="ChEBI" id="CHEBI:78527"/>
        <dbReference type="ChEBI" id="CHEBI:456215"/>
        <dbReference type="EC" id="6.1.1.21"/>
    </reaction>
</comment>
<evidence type="ECO:0000256" key="11">
    <source>
        <dbReference type="SAM" id="MobiDB-lite"/>
    </source>
</evidence>
<keyword evidence="16" id="KW-1185">Reference proteome</keyword>
<feature type="compositionally biased region" description="Basic residues" evidence="11">
    <location>
        <begin position="1858"/>
        <end position="1867"/>
    </location>
</feature>
<dbReference type="Pfam" id="PF01926">
    <property type="entry name" value="MMR_HSR1"/>
    <property type="match status" value="1"/>
</dbReference>
<comment type="caution">
    <text evidence="14">The sequence shown here is derived from an EMBL/GenBank/DDBJ whole genome shotgun (WGS) entry which is preliminary data.</text>
</comment>
<dbReference type="InterPro" id="IPR015807">
    <property type="entry name" value="His-tRNA-ligase"/>
</dbReference>
<dbReference type="Gene3D" id="3.30.930.10">
    <property type="entry name" value="Bira Bifunctional Protein, Domain 2"/>
    <property type="match status" value="1"/>
</dbReference>
<dbReference type="Gene3D" id="3.40.50.300">
    <property type="entry name" value="P-loop containing nucleotide triphosphate hydrolases"/>
    <property type="match status" value="1"/>
</dbReference>
<evidence type="ECO:0000256" key="5">
    <source>
        <dbReference type="ARBA" id="ARBA00022840"/>
    </source>
</evidence>
<sequence length="3732" mass="414812">MNALRFCKSSMAPFFYMLLASAALLLWCSQLLDASTEISISSPISQSRRTLIDLTWVQENQGQLHEAFALSRTSWPFPKNWKPELDFEGLLVAGLNISQNSTQELTNANTLWIFCSGQYDECACYGNIRWGVSGRWVHVHASSSSVANRVACQLGKKAGGPDLTDVSPGDDSKHCECQVNTASYFFRCINVLALPKEQRKKLQLDEGSNCNMFTEDMSLAGQQAWKGVAGICNSSWNERPAGAKALPPKKLTAAMKTYVFSTFTSNYKRLYVNGWLKRGFVSYFSGPLEGAQSQAMELLIESVHRFSVYPIVVLHSGMATPLHWNPQVFPRLVLLSVAEVPLFIGHSTTLLLSAVVSHVQTGILLNYNALVFPGIDRLFKATELEINAAYPYPIMPAHFMDKKASDGGNFWAHVQVPGSSRQSMRWSQFGLFWTTQALPFLATLLRGLLRDETYEAEPPYEAIKMRSLHDIEAAMNVALWKVGANKQWCKVDSPDLSEVEEWLKLPEKGSSCGDREESKESPRSPRIAVTKCPLESLEVLMIVDILDFESSLVSLEPYAILAQDRSRLANLISGLGSYDQGRRGQGGQGGRGWTPAYSSGGYGAGSNAHNPYEVQMPRFLEAITDATHAEDQSIIVVDKRDDRIVSPFQSWLVSKIMSNAASSINVMTERDQVMPPNSGFHVALFGNYTLDGIKVVIAISIESNTGNPCAGWDESTARANNRIDLKCSRTSVPGTWLTVSHISGPTLIRTITSVRENRARVEGPEQTEQFAQLAAIHEGWWSSSVAEDESQVGSLVIFAEDLDQGNFHLQSRSKLLERESEIVPSAALAEMQHATSTPAPSGPPALTAGAWLSGQAEMTDVPSSSHGEGTLVSVNKQMGLELDERSLQVRHTNQGEGGHAVNDDRDRARMDRRFARSTSLLTPQIFAETMANRVYNTSTATIEEVEPEPKGAAVHPSRVPDSTPAPVFTAPAETVQNTTPSSTPAALKPASTEEVRVVFDSEILRSARCCLGDRNGTSALGSSGIEGFALDDDAASPDEKFSSFLPALTADDQVINAALLRLDMVNLLADMVSRSAKRVQEEIATDLGYGSAEPPRTGGKRSLDHVVHRAPVPLQVGKKPGGAGSTEVIPSIQDSEYLERKRWGLRLKQICERAGASAGVNDPSRCIGLAPAEADRLKQLAFEAGGFRTIRQNVRHWEKFDEWATSHGLRVYPPTIVAVMRYALHLKDQGCGPAVLPSFKYAVGWICKRLAMFCPDLGEARLKAVIDQVHLEKGKELKEAVPLPPQLVLALEALVPRLVNQGKTAAAITAWWALILIYASLRFDDGVHVAPSSLVMSGDALLGVVWQTKVERKRRGTRFAVPNCSLSGIEWLKIGWDLFQPMISDRDYFIWELKNEKEFTEAPITYSRSLSWLKSFFLLGLMEAKVLNLVQLNELETAEKAVQEITWHSMRVTMLSEAVKAQVDDKIVGLQANWKDPKQLVLKYARSRKELSVAMVKDMASKLREDWVPDSKQFVIEEEDEEVQGLFPFASMVDRTVYADEAHTPKIALRQIFGRLGLSSDLCRASADAGLLSVEVFAMLGDAAGPVKTSLQTLLPTDALGANAAAQELSLMQLAAVGHSCHALQGQFATRRAQMEDPNKVPEMAQEDHAEFRSRFVTAHPDVILLDAKEPHKKFVEKLSRDFLVHGMVPFYAVAEIRTRADSIVQKSGLSKNAEDLLTISKAEEPDQVTDVQTLLHRVHALFIALEFLNICTYSRAAGPLKYMQELEQFKAECPGLPYLLAADSLVRKKVHRLQAEQRELYSTFEAALLEVLNNHKYLWNDARTKAVLAKVDHKKPEPHDPQDRVVESQDKPSTPSRRQRKRRNKKGGAVDTKDIKQVKKDQFDKKKDSKIDKDKRIPESEWKLISQGGANEELAARTVLSRPFWGSMVVPIGPAFLEVFAGEAGLSQAISARGMQILPPIEINTNQFVQISVDILEPQVQQHVIKLIRAKVIVFIHFGTLCSSFSIARKADGGPPPLRNRMHLWGLPGLAPRDQAKLQLGHEFMHLTVRWVRLLHASGLGWSVENPASSFLWEMPPMVELAALPTAKMFRLDMCRFASPHKKPTAVLSNVDLRELALLCDQAERPHSHEPLVGTVLYEGQKVFKTRLAQVYPSALCSTWAQAIAATGMDPLAATFQMVTPAAERKRPVGQEVPWKIHKQRITAEKANSAGYQLKRSALPPILATEMEPGRAVQAALHVIHPFTMDPALDPDLQEVLNLVSSQPQFVLGHRAGALRFWEARAHELLPVTDQWLRQVSDPHLRRLLRGQPDGQPLVLGQCTHVALWQEMLTAARCIDTQLPAALLHGFSIVGAIQRSHRWPALPVHDDGISVHELSDRAWEFFNKVVRNVKKCEVTENTEKIWAATMEDVEEGVTVGPMFSRDEVSAFLGTEQWIPTQRFEVVQKNKVRGVDSATVNGVNMATTITEKIELPSTDVNVAALRWLRSHVDKDEKIEGWVLDERKAYRQIGVKPDHRRWSVISLREPSTGKVSFFVMIGHSFGLVSAVYNYNRRSAAITDVLRRIFLVAAFNFYDDKYGFEPSATCSSAFEVAQKVHLWLGAQFDPKKLQQCRDPTILGVTYDLNDMLLKIKPSRKLELEEEISSILECQVFPPGQAGKLRGKLMFGASQLWGKIGRAFLRSLSERQYSKMNHTKLNKALVISLQQWLWLIKEGPPRPIEFAKPRTPDFVIFTDGSFPDGSKGSPTLPWIGGVLFQKGAQPLQFGAAVEFSLIEKWIPRKSQIAMVELFATVVALRTFSERPQIQRHLIQGLSFHLVDRPADRTMRLINSPFYPRLCSILYARCGSALDLRAVLATALALQLGILVPELFDGCRNRKWISESSMRGASRQRLRASHTGLAVGVLATGCAFSAATSSHALRSVSAYSARGAPRWEPLPRYGGCSGALLAVAGTPVLSMFRSRFSQARRCAKKEVEEGGFSLEPPSGTRDFFPEDMRMQRWLFDRFRETAQLYGFQEYDAPVLESEELYKRKAGEEITEQMYNFRDKEGAAVTLRPEMTPSLARMVLSLMRAETGAIAAVLPLKWYSIPQCWRFETTQRGRKREHYQWNMDIVGVSEVTAEAELLSAVVSFFESVGITSKDVGLKINSRKVLAAVLNAAGVPSDKFAETCVIIDKLDKIGADAVKKDLAKLVGLSAEVSDTIVAATGAKTLEEFADIAGVGESSEVEELRRLFALAEDYGFADWLQFDASVVRGLAYYTGVVFEGFDRAGVLRAVCGGGRYDKLLELYGSKKEVPCVGFGFGDCVVMELLKERKVLPDLGANVDMVVAAYNADMMGKAMNVARRLRLTGKSVDVYPEPGRKVKKAFRYADKVGAAKIAFVAPNEWEKGEVRIKDLRCAVDTPDEKKQCDIPLEKLAELDTKILASSQSGFGFKQLEDPKWLYVVGRVNSGKSTFVNRFLWYIGYRHQGAVHYKRAVGGVTRSPVPGTTLHFVSFGLPKGFRLVDTPGIPSRHQVTSKLQEAIDLYAVVPRRRINAISYALHTGRSFLAGALVRIDQVEGNISFLSSFFGLGVTLHMCQTCKVEDLLRRKAGHFFYPPHSQEDCEKVGPLVRHRVEVFGSSDRAWDDIVVAGMGWVSISGYGTKVLDVWVPKGVKVFRRPALMPREMRNRGITRFHVNHRARSPKVFRRKKAIVQARRDKELRDKLREDQAGESHIFHDVPIFHISFIFGIFCNLSL</sequence>
<evidence type="ECO:0000256" key="10">
    <source>
        <dbReference type="ARBA" id="ARBA00047639"/>
    </source>
</evidence>
<dbReference type="EMBL" id="CAMXCT030004235">
    <property type="protein sequence ID" value="CAL4795589.1"/>
    <property type="molecule type" value="Genomic_DNA"/>
</dbReference>
<keyword evidence="12" id="KW-0732">Signal</keyword>
<comment type="similarity">
    <text evidence="1">Belongs to the class-II aminoacyl-tRNA synthetase family.</text>
</comment>
<dbReference type="PANTHER" id="PTHR43707:SF1">
    <property type="entry name" value="HISTIDINE--TRNA LIGASE, MITOCHONDRIAL-RELATED"/>
    <property type="match status" value="1"/>
</dbReference>
<keyword evidence="8" id="KW-0030">Aminoacyl-tRNA synthetase</keyword>
<dbReference type="Pfam" id="PF21516">
    <property type="entry name" value="YqeH-like_C"/>
    <property type="match status" value="1"/>
</dbReference>
<dbReference type="Pfam" id="PF13393">
    <property type="entry name" value="tRNA-synt_His"/>
    <property type="match status" value="1"/>
</dbReference>
<evidence type="ECO:0000256" key="1">
    <source>
        <dbReference type="ARBA" id="ARBA00008226"/>
    </source>
</evidence>
<feature type="signal peptide" evidence="12">
    <location>
        <begin position="1"/>
        <end position="34"/>
    </location>
</feature>
<dbReference type="EMBL" id="CAMXCT010004235">
    <property type="protein sequence ID" value="CAI4008277.1"/>
    <property type="molecule type" value="Genomic_DNA"/>
</dbReference>
<dbReference type="EMBL" id="CAMXCT020004235">
    <property type="protein sequence ID" value="CAL1161652.1"/>
    <property type="molecule type" value="Genomic_DNA"/>
</dbReference>
<dbReference type="InterPro" id="IPR041715">
    <property type="entry name" value="HisRS-like_core"/>
</dbReference>
<dbReference type="OrthoDB" id="1906957at2759"/>
<evidence type="ECO:0000256" key="3">
    <source>
        <dbReference type="ARBA" id="ARBA00022598"/>
    </source>
</evidence>
<feature type="domain" description="Aminoacyl-transfer RNA synthetases class-II family profile" evidence="13">
    <location>
        <begin position="2993"/>
        <end position="3313"/>
    </location>
</feature>
<organism evidence="14">
    <name type="scientific">Cladocopium goreaui</name>
    <dbReference type="NCBI Taxonomy" id="2562237"/>
    <lineage>
        <taxon>Eukaryota</taxon>
        <taxon>Sar</taxon>
        <taxon>Alveolata</taxon>
        <taxon>Dinophyceae</taxon>
        <taxon>Suessiales</taxon>
        <taxon>Symbiodiniaceae</taxon>
        <taxon>Cladocopium</taxon>
    </lineage>
</organism>
<proteinExistence type="inferred from homology"/>
<dbReference type="Gene3D" id="1.10.150.130">
    <property type="match status" value="1"/>
</dbReference>
<dbReference type="SUPFAM" id="SSF55681">
    <property type="entry name" value="Class II aaRS and biotin synthetases"/>
    <property type="match status" value="1"/>
</dbReference>
<keyword evidence="4" id="KW-0547">Nucleotide-binding</keyword>
<dbReference type="PROSITE" id="PS50862">
    <property type="entry name" value="AA_TRNA_LIGASE_II"/>
    <property type="match status" value="1"/>
</dbReference>
<dbReference type="GO" id="GO:0005525">
    <property type="term" value="F:GTP binding"/>
    <property type="evidence" value="ECO:0007669"/>
    <property type="project" value="InterPro"/>
</dbReference>
<dbReference type="InterPro" id="IPR010998">
    <property type="entry name" value="Integrase_recombinase_N"/>
</dbReference>
<reference evidence="14" key="1">
    <citation type="submission" date="2022-10" db="EMBL/GenBank/DDBJ databases">
        <authorList>
            <person name="Chen Y."/>
            <person name="Dougan E. K."/>
            <person name="Chan C."/>
            <person name="Rhodes N."/>
            <person name="Thang M."/>
        </authorList>
    </citation>
    <scope>NUCLEOTIDE SEQUENCE</scope>
</reference>
<dbReference type="InterPro" id="IPR006195">
    <property type="entry name" value="aa-tRNA-synth_II"/>
</dbReference>
<evidence type="ECO:0000256" key="12">
    <source>
        <dbReference type="SAM" id="SignalP"/>
    </source>
</evidence>
<dbReference type="GO" id="GO:0005737">
    <property type="term" value="C:cytoplasm"/>
    <property type="evidence" value="ECO:0007669"/>
    <property type="project" value="InterPro"/>
</dbReference>
<dbReference type="InterPro" id="IPR004154">
    <property type="entry name" value="Anticodon-bd"/>
</dbReference>
<dbReference type="SUPFAM" id="SSF52954">
    <property type="entry name" value="Class II aaRS ABD-related"/>
    <property type="match status" value="1"/>
</dbReference>
<feature type="compositionally biased region" description="Basic and acidic residues" evidence="11">
    <location>
        <begin position="1833"/>
        <end position="1851"/>
    </location>
</feature>
<dbReference type="CDD" id="cd00773">
    <property type="entry name" value="HisRS-like_core"/>
    <property type="match status" value="1"/>
</dbReference>
<keyword evidence="6" id="KW-0648">Protein biosynthesis</keyword>
<keyword evidence="3 15" id="KW-0436">Ligase</keyword>
<dbReference type="SUPFAM" id="SSF56349">
    <property type="entry name" value="DNA breaking-rejoining enzymes"/>
    <property type="match status" value="1"/>
</dbReference>
<dbReference type="NCBIfam" id="TIGR00442">
    <property type="entry name" value="hisS"/>
    <property type="match status" value="1"/>
</dbReference>
<dbReference type="InterPro" id="IPR004516">
    <property type="entry name" value="HisRS/HisZ"/>
</dbReference>
<dbReference type="EC" id="6.1.1.21" evidence="2"/>
<dbReference type="GO" id="GO:0004821">
    <property type="term" value="F:histidine-tRNA ligase activity"/>
    <property type="evidence" value="ECO:0007669"/>
    <property type="project" value="UniProtKB-EC"/>
</dbReference>
<evidence type="ECO:0000313" key="16">
    <source>
        <dbReference type="Proteomes" id="UP001152797"/>
    </source>
</evidence>
<name>A0A9P1GF19_9DINO</name>
<keyword evidence="5" id="KW-0067">ATP-binding</keyword>
<dbReference type="InterPro" id="IPR048422">
    <property type="entry name" value="NOA1/YqeH-like_C"/>
</dbReference>
<evidence type="ECO:0000256" key="7">
    <source>
        <dbReference type="ARBA" id="ARBA00023125"/>
    </source>
</evidence>
<dbReference type="InterPro" id="IPR045864">
    <property type="entry name" value="aa-tRNA-synth_II/BPL/LPL"/>
</dbReference>
<evidence type="ECO:0000256" key="8">
    <source>
        <dbReference type="ARBA" id="ARBA00023146"/>
    </source>
</evidence>
<evidence type="ECO:0000259" key="13">
    <source>
        <dbReference type="PROSITE" id="PS50862"/>
    </source>
</evidence>
<dbReference type="FunFam" id="3.30.930.10:FF:000054">
    <property type="entry name" value="Histidine--tRNA ligase chloroplastic/mitochondrial"/>
    <property type="match status" value="1"/>
</dbReference>
<dbReference type="SUPFAM" id="SSF52540">
    <property type="entry name" value="P-loop containing nucleoside triphosphate hydrolases"/>
    <property type="match status" value="1"/>
</dbReference>
<dbReference type="GO" id="GO:0003677">
    <property type="term" value="F:DNA binding"/>
    <property type="evidence" value="ECO:0007669"/>
    <property type="project" value="UniProtKB-KW"/>
</dbReference>
<dbReference type="PANTHER" id="PTHR43707">
    <property type="entry name" value="HISTIDYL-TRNA SYNTHETASE"/>
    <property type="match status" value="1"/>
</dbReference>
<evidence type="ECO:0000256" key="4">
    <source>
        <dbReference type="ARBA" id="ARBA00022741"/>
    </source>
</evidence>
<dbReference type="InterPro" id="IPR011010">
    <property type="entry name" value="DNA_brk_join_enz"/>
</dbReference>
<dbReference type="Proteomes" id="UP001152797">
    <property type="component" value="Unassembled WGS sequence"/>
</dbReference>
<keyword evidence="7" id="KW-0238">DNA-binding</keyword>
<evidence type="ECO:0000313" key="14">
    <source>
        <dbReference type="EMBL" id="CAI4008277.1"/>
    </source>
</evidence>
<reference evidence="15 16" key="2">
    <citation type="submission" date="2024-05" db="EMBL/GenBank/DDBJ databases">
        <authorList>
            <person name="Chen Y."/>
            <person name="Shah S."/>
            <person name="Dougan E. K."/>
            <person name="Thang M."/>
            <person name="Chan C."/>
        </authorList>
    </citation>
    <scope>NUCLEOTIDE SEQUENCE [LARGE SCALE GENOMIC DNA]</scope>
</reference>
<dbReference type="Gene3D" id="3.40.50.800">
    <property type="entry name" value="Anticodon-binding domain"/>
    <property type="match status" value="1"/>
</dbReference>
<feature type="chain" id="PRO_5043273019" description="histidine--tRNA ligase" evidence="12">
    <location>
        <begin position="35"/>
        <end position="3732"/>
    </location>
</feature>
<dbReference type="InterPro" id="IPR006073">
    <property type="entry name" value="GTP-bd"/>
</dbReference>
<dbReference type="InterPro" id="IPR036621">
    <property type="entry name" value="Anticodon-bd_dom_sf"/>
</dbReference>
<dbReference type="InterPro" id="IPR027417">
    <property type="entry name" value="P-loop_NTPase"/>
</dbReference>
<protein>
    <recommendedName>
        <fullName evidence="2">histidine--tRNA ligase</fullName>
        <ecNumber evidence="2">6.1.1.21</ecNumber>
    </recommendedName>
    <alternativeName>
        <fullName evidence="9">Histidyl-tRNA synthetase</fullName>
    </alternativeName>
</protein>
<dbReference type="HAMAP" id="MF_00127">
    <property type="entry name" value="His_tRNA_synth"/>
    <property type="match status" value="1"/>
</dbReference>
<evidence type="ECO:0000313" key="15">
    <source>
        <dbReference type="EMBL" id="CAL4795589.1"/>
    </source>
</evidence>
<evidence type="ECO:0000256" key="2">
    <source>
        <dbReference type="ARBA" id="ARBA00012815"/>
    </source>
</evidence>
<feature type="compositionally biased region" description="Basic and acidic residues" evidence="11">
    <location>
        <begin position="1872"/>
        <end position="1893"/>
    </location>
</feature>
<accession>A0A9P1GF19</accession>
<dbReference type="GO" id="GO:0005524">
    <property type="term" value="F:ATP binding"/>
    <property type="evidence" value="ECO:0007669"/>
    <property type="project" value="UniProtKB-KW"/>
</dbReference>